<dbReference type="Gene3D" id="3.40.50.2000">
    <property type="entry name" value="Glycogen Phosphorylase B"/>
    <property type="match status" value="2"/>
</dbReference>
<dbReference type="Proteomes" id="UP001155128">
    <property type="component" value="Unassembled WGS sequence"/>
</dbReference>
<accession>A0A9X2EJS2</accession>
<sequence>MSRIILLQPSLASYRMDFFDRVARRFGERFNVFFSPGGLGLLSHNEGRDWANSVGPLKRLPGPIFWQSETSNIHIAAGDIVIVPGDARTLSTLLLAWRARRAGAKVVWWGQLWSATSKGWRQRLRLKLSNLADALLFYTDAEVAAYRYGIGKLDERPVSALNNGIDVEPIKKFAKPFESERRDRAILFVGRMTPKSGLPLLFEAMGDPRLCDVTLHLIGDGDLEDELRVQAKDKATEDRIVFHGATTDEAEIAQVASRCRLFVYPGQVGLSLIHAFAYGLPAVVHDRRERHMPEIAAFTPDETGFTFEENDATSLADAIASAIDHPNLDLMSRKAWAMAHDQFNSKMMAHRIIELIETLEKVA</sequence>
<proteinExistence type="predicted"/>
<reference evidence="2" key="1">
    <citation type="submission" date="2022-06" db="EMBL/GenBank/DDBJ databases">
        <title>Sphingomicrobium sedimins sp. nov., a marine bacterium isolated from tidal flat.</title>
        <authorList>
            <person name="Kim C.-H."/>
            <person name="Yoo Y."/>
            <person name="Kim J.-J."/>
        </authorList>
    </citation>
    <scope>NUCLEOTIDE SEQUENCE</scope>
    <source>
        <strain evidence="2">GRR-S6-50</strain>
    </source>
</reference>
<dbReference type="CDD" id="cd03801">
    <property type="entry name" value="GT4_PimA-like"/>
    <property type="match status" value="1"/>
</dbReference>
<evidence type="ECO:0000259" key="1">
    <source>
        <dbReference type="Pfam" id="PF00534"/>
    </source>
</evidence>
<dbReference type="PANTHER" id="PTHR12526">
    <property type="entry name" value="GLYCOSYLTRANSFERASE"/>
    <property type="match status" value="1"/>
</dbReference>
<dbReference type="AlphaFoldDB" id="A0A9X2EJS2"/>
<evidence type="ECO:0000313" key="2">
    <source>
        <dbReference type="EMBL" id="MCM8556634.1"/>
    </source>
</evidence>
<name>A0A9X2EJS2_9SPHN</name>
<evidence type="ECO:0000313" key="3">
    <source>
        <dbReference type="Proteomes" id="UP001155128"/>
    </source>
</evidence>
<gene>
    <name evidence="2" type="ORF">NDO55_02210</name>
</gene>
<dbReference type="InterPro" id="IPR001296">
    <property type="entry name" value="Glyco_trans_1"/>
</dbReference>
<dbReference type="RefSeq" id="WP_252112007.1">
    <property type="nucleotide sequence ID" value="NZ_JAMSHT010000001.1"/>
</dbReference>
<dbReference type="SUPFAM" id="SSF53756">
    <property type="entry name" value="UDP-Glycosyltransferase/glycogen phosphorylase"/>
    <property type="match status" value="1"/>
</dbReference>
<keyword evidence="3" id="KW-1185">Reference proteome</keyword>
<dbReference type="Pfam" id="PF00534">
    <property type="entry name" value="Glycos_transf_1"/>
    <property type="match status" value="1"/>
</dbReference>
<comment type="caution">
    <text evidence="2">The sequence shown here is derived from an EMBL/GenBank/DDBJ whole genome shotgun (WGS) entry which is preliminary data.</text>
</comment>
<feature type="domain" description="Glycosyl transferase family 1" evidence="1">
    <location>
        <begin position="177"/>
        <end position="328"/>
    </location>
</feature>
<protein>
    <submittedName>
        <fullName evidence="2">Glycosyltransferase</fullName>
    </submittedName>
</protein>
<dbReference type="EMBL" id="JAMSHT010000001">
    <property type="protein sequence ID" value="MCM8556634.1"/>
    <property type="molecule type" value="Genomic_DNA"/>
</dbReference>
<organism evidence="2 3">
    <name type="scientific">Sphingomicrobium sediminis</name>
    <dbReference type="NCBI Taxonomy" id="2950949"/>
    <lineage>
        <taxon>Bacteria</taxon>
        <taxon>Pseudomonadati</taxon>
        <taxon>Pseudomonadota</taxon>
        <taxon>Alphaproteobacteria</taxon>
        <taxon>Sphingomonadales</taxon>
        <taxon>Sphingomonadaceae</taxon>
        <taxon>Sphingomicrobium</taxon>
    </lineage>
</organism>